<feature type="domain" description="Glycosyltransferase 2-like" evidence="1">
    <location>
        <begin position="7"/>
        <end position="136"/>
    </location>
</feature>
<dbReference type="CDD" id="cd00761">
    <property type="entry name" value="Glyco_tranf_GTA_type"/>
    <property type="match status" value="1"/>
</dbReference>
<reference evidence="2 3" key="1">
    <citation type="submission" date="2019-01" db="EMBL/GenBank/DDBJ databases">
        <authorList>
            <person name="Chen W.-M."/>
        </authorList>
    </citation>
    <scope>NUCLEOTIDE SEQUENCE [LARGE SCALE GENOMIC DNA]</scope>
    <source>
        <strain evidence="2 3">TER-1</strain>
    </source>
</reference>
<dbReference type="OrthoDB" id="396512at2"/>
<dbReference type="Gene3D" id="3.90.550.10">
    <property type="entry name" value="Spore Coat Polysaccharide Biosynthesis Protein SpsA, Chain A"/>
    <property type="match status" value="1"/>
</dbReference>
<dbReference type="InterPro" id="IPR001173">
    <property type="entry name" value="Glyco_trans_2-like"/>
</dbReference>
<dbReference type="InterPro" id="IPR029044">
    <property type="entry name" value="Nucleotide-diphossugar_trans"/>
</dbReference>
<dbReference type="GO" id="GO:0016740">
    <property type="term" value="F:transferase activity"/>
    <property type="evidence" value="ECO:0007669"/>
    <property type="project" value="UniProtKB-KW"/>
</dbReference>
<evidence type="ECO:0000313" key="3">
    <source>
        <dbReference type="Proteomes" id="UP000286997"/>
    </source>
</evidence>
<evidence type="ECO:0000259" key="1">
    <source>
        <dbReference type="Pfam" id="PF00535"/>
    </source>
</evidence>
<gene>
    <name evidence="2" type="ORF">EOE48_18125</name>
</gene>
<keyword evidence="2" id="KW-0808">Transferase</keyword>
<dbReference type="SUPFAM" id="SSF53448">
    <property type="entry name" value="Nucleotide-diphospho-sugar transferases"/>
    <property type="match status" value="1"/>
</dbReference>
<sequence>MTEITLSVCVTTGRRPAFLDGLLTRLAAEIRPGVPFEVVVSDAGEDDAARRIVERHAAAGLPVVHLRHAGPVDGPAHLVDALHRGRGRYLVALADDALLDPQGLAETIAFLDGAPEVLAAYAPPNFHDDTTGRSAGPLHRLDGDAVFATGDALDLLGFLVRHGLRPDHAVFRAEAVRRILSPGAACHWSLVALSRIVAAGAVAFRARPFLRLVTRSGVAEARGRDLVEEQWDLDRGGLEYLVQGLLAQIGAQLDAGQRQVFRDAVDAYVQSRLRLALRQWQALGDFVRTHEILCRLRAMAAGPVPEIEAEIENPERLPLLVAVQTLARFANGLAGVNRLVLVGVADGPSLSSLLRELGLDRRILVTPPVAGAPAVNGSSLVFLADEAERQRFLDQGYAPGLIVSERDLVGGPA</sequence>
<name>A0A3S2W7Z8_9HYPH</name>
<keyword evidence="3" id="KW-1185">Reference proteome</keyword>
<dbReference type="Pfam" id="PF00535">
    <property type="entry name" value="Glycos_transf_2"/>
    <property type="match status" value="1"/>
</dbReference>
<accession>A0A3S2W7Z8</accession>
<organism evidence="2 3">
    <name type="scientific">Methylobacterium oryzihabitans</name>
    <dbReference type="NCBI Taxonomy" id="2499852"/>
    <lineage>
        <taxon>Bacteria</taxon>
        <taxon>Pseudomonadati</taxon>
        <taxon>Pseudomonadota</taxon>
        <taxon>Alphaproteobacteria</taxon>
        <taxon>Hyphomicrobiales</taxon>
        <taxon>Methylobacteriaceae</taxon>
        <taxon>Methylobacterium</taxon>
    </lineage>
</organism>
<dbReference type="Proteomes" id="UP000286997">
    <property type="component" value="Unassembled WGS sequence"/>
</dbReference>
<dbReference type="AlphaFoldDB" id="A0A3S2W7Z8"/>
<dbReference type="EMBL" id="SACP01000018">
    <property type="protein sequence ID" value="RVU15980.1"/>
    <property type="molecule type" value="Genomic_DNA"/>
</dbReference>
<comment type="caution">
    <text evidence="2">The sequence shown here is derived from an EMBL/GenBank/DDBJ whole genome shotgun (WGS) entry which is preliminary data.</text>
</comment>
<proteinExistence type="predicted"/>
<evidence type="ECO:0000313" key="2">
    <source>
        <dbReference type="EMBL" id="RVU15980.1"/>
    </source>
</evidence>
<protein>
    <submittedName>
        <fullName evidence="2">Glycosyltransferase family 2 protein</fullName>
    </submittedName>
</protein>
<dbReference type="RefSeq" id="WP_127731693.1">
    <property type="nucleotide sequence ID" value="NZ_SACP01000018.1"/>
</dbReference>